<sequence>MAKYLIVSNSYQLLRITADRVAYIASDGSYSTLRLIGGEEHIFSFNLSVFEKLIEQQLQEEAGIFIRVGRSLIINSCYIYSINLTKQELTLSDLKFPDKFVLQVSKEALKSLKSVIEI</sequence>
<evidence type="ECO:0000313" key="4">
    <source>
        <dbReference type="Proteomes" id="UP000256321"/>
    </source>
</evidence>
<reference evidence="3 4" key="1">
    <citation type="submission" date="2018-07" db="EMBL/GenBank/DDBJ databases">
        <title>Parabacteroides acidifaciens nov. sp., isolated from human feces.</title>
        <authorList>
            <person name="Wang Y.J."/>
        </authorList>
    </citation>
    <scope>NUCLEOTIDE SEQUENCE [LARGE SCALE GENOMIC DNA]</scope>
    <source>
        <strain evidence="3 4">426-9</strain>
    </source>
</reference>
<dbReference type="Pfam" id="PF04397">
    <property type="entry name" value="LytTR"/>
    <property type="match status" value="1"/>
</dbReference>
<dbReference type="EMBL" id="JACRTI010000006">
    <property type="protein sequence ID" value="MBC8600937.1"/>
    <property type="molecule type" value="Genomic_DNA"/>
</dbReference>
<dbReference type="AlphaFoldDB" id="A0A3D8HIL0"/>
<evidence type="ECO:0000313" key="3">
    <source>
        <dbReference type="EMBL" id="RDU50417.1"/>
    </source>
</evidence>
<comment type="caution">
    <text evidence="3">The sequence shown here is derived from an EMBL/GenBank/DDBJ whole genome shotgun (WGS) entry which is preliminary data.</text>
</comment>
<gene>
    <name evidence="3" type="ORF">DWU89_04350</name>
    <name evidence="2" type="ORF">H8784_04285</name>
</gene>
<keyword evidence="2" id="KW-0238">DNA-binding</keyword>
<dbReference type="InterPro" id="IPR007492">
    <property type="entry name" value="LytTR_DNA-bd_dom"/>
</dbReference>
<organism evidence="3 4">
    <name type="scientific">Parabacteroides acidifaciens</name>
    <dbReference type="NCBI Taxonomy" id="2290935"/>
    <lineage>
        <taxon>Bacteria</taxon>
        <taxon>Pseudomonadati</taxon>
        <taxon>Bacteroidota</taxon>
        <taxon>Bacteroidia</taxon>
        <taxon>Bacteroidales</taxon>
        <taxon>Tannerellaceae</taxon>
        <taxon>Parabacteroides</taxon>
    </lineage>
</organism>
<evidence type="ECO:0000313" key="5">
    <source>
        <dbReference type="Proteomes" id="UP000629596"/>
    </source>
</evidence>
<proteinExistence type="predicted"/>
<dbReference type="GO" id="GO:0003677">
    <property type="term" value="F:DNA binding"/>
    <property type="evidence" value="ECO:0007669"/>
    <property type="project" value="UniProtKB-KW"/>
</dbReference>
<reference evidence="2 5" key="2">
    <citation type="submission" date="2020-08" db="EMBL/GenBank/DDBJ databases">
        <title>Genome public.</title>
        <authorList>
            <person name="Liu C."/>
            <person name="Sun Q."/>
        </authorList>
    </citation>
    <scope>NUCLEOTIDE SEQUENCE [LARGE SCALE GENOMIC DNA]</scope>
    <source>
        <strain evidence="2 5">426_9</strain>
    </source>
</reference>
<dbReference type="RefSeq" id="WP_115498455.1">
    <property type="nucleotide sequence ID" value="NZ_JACRTI010000006.1"/>
</dbReference>
<dbReference type="Proteomes" id="UP000256321">
    <property type="component" value="Unassembled WGS sequence"/>
</dbReference>
<name>A0A3D8HIL0_9BACT</name>
<feature type="domain" description="HTH LytTR-type" evidence="1">
    <location>
        <begin position="11"/>
        <end position="117"/>
    </location>
</feature>
<protein>
    <submittedName>
        <fullName evidence="2 3">LytTR family transcriptional regulator</fullName>
    </submittedName>
</protein>
<keyword evidence="5" id="KW-1185">Reference proteome</keyword>
<evidence type="ECO:0000259" key="1">
    <source>
        <dbReference type="SMART" id="SM00850"/>
    </source>
</evidence>
<accession>A0A3D8HIL0</accession>
<dbReference type="EMBL" id="QREV01000006">
    <property type="protein sequence ID" value="RDU50417.1"/>
    <property type="molecule type" value="Genomic_DNA"/>
</dbReference>
<evidence type="ECO:0000313" key="2">
    <source>
        <dbReference type="EMBL" id="MBC8600937.1"/>
    </source>
</evidence>
<dbReference type="Gene3D" id="2.40.50.1020">
    <property type="entry name" value="LytTr DNA-binding domain"/>
    <property type="match status" value="1"/>
</dbReference>
<dbReference type="SMART" id="SM00850">
    <property type="entry name" value="LytTR"/>
    <property type="match status" value="1"/>
</dbReference>
<dbReference type="Proteomes" id="UP000629596">
    <property type="component" value="Unassembled WGS sequence"/>
</dbReference>